<feature type="repeat" description="ANK" evidence="3">
    <location>
        <begin position="196"/>
        <end position="228"/>
    </location>
</feature>
<sequence>MALGHVALVEAAEATPVPVSAQATSSESAQGPARVSAQESAQVPAQTPAQTSAQTSAQTPIQTPAQTPAQTPPQAASQPPAANCDCQSPYRDYKEADTPDTRALFAAVRNNDPDAFASALAQVRQPGDYALDGVPLLHALLKPPRELRAQNVYWGISTEDADRIRQAHQATLPARTRMLAALLATRPPLNDVTYESRRPPLHLALLYGTPELMDMLLAAGAHANQRGDEHRTPLEFLLNRDFEFAVRMTYLPRLVDRPSMTHMVLALFKAGAAKPYADAGADVADYLAWSPMVELTEGAAPLQALAATGTKPAYEDGLTALALAAYLGNAGAVPVLKELGPRQIPNIGYGQSGQYDIWLDAAQAAVQGGHPDIAAQLLQKNMPFAQRGPQTGSSAALFTKVESDAQPIMNLAARRGDVQTLQSLLALGAPVDGDPQDQNGNTPLADAVQARKPQAIKLLLAAGADPRAKREGYDVKSPVDVAVQSGDAATLRLFADAGFDLKALGTGAIRRALENRDTSLALMLIEAGVPTEVKAGGADSGDGAPLLLLAAASGQVPVVDALLAKGADPVGLAPDGESALYWLIGRQDAAMLERLLRAGAKLDDPRLPRAPASYALLNAAVASGDIALVRRISKATGQPVAQACMPERGEASLIEAPGYIAALQAAGFTGKPTTCAPDAAPLSRRIVVQLLHSRQWYVARQGELVQLLRFVNATGGSLDAALDDGATPLNTAIELGREDLVRAMLTAGARPDQADAMGRGPAWVALQSGQPAMLSLLARHGARFDKVAAPPGQSFAHTLACQSAPAFQRVVQAAGASPPATCPSPAPSRRGAAKVASKSADSAGLAGLYVLNGVREVGSQLLLSPDGSFDYMLSYGAVDIAARGAWRSDGKQVFLDTPPIQPYSPVHDVRADTRPARPAQPGFLSVRVFYRDRPVKVDVAMSSADADHGGGPRPSEGEDGISAPIEPGALKTLAVFVPLPSGARWHQVDISKLDAGTRAIRVDLDVPEEAAGAPLHKTFAVHKDGTLVESEGGRELRYEKE</sequence>
<evidence type="ECO:0000313" key="5">
    <source>
        <dbReference type="EMBL" id="PPA75288.1"/>
    </source>
</evidence>
<dbReference type="PANTHER" id="PTHR24198">
    <property type="entry name" value="ANKYRIN REPEAT AND PROTEIN KINASE DOMAIN-CONTAINING PROTEIN"/>
    <property type="match status" value="1"/>
</dbReference>
<organism evidence="5 6">
    <name type="scientific">Achromobacter spanius</name>
    <dbReference type="NCBI Taxonomy" id="217203"/>
    <lineage>
        <taxon>Bacteria</taxon>
        <taxon>Pseudomonadati</taxon>
        <taxon>Pseudomonadota</taxon>
        <taxon>Betaproteobacteria</taxon>
        <taxon>Burkholderiales</taxon>
        <taxon>Alcaligenaceae</taxon>
        <taxon>Achromobacter</taxon>
    </lineage>
</organism>
<dbReference type="Gene3D" id="1.25.40.20">
    <property type="entry name" value="Ankyrin repeat-containing domain"/>
    <property type="match status" value="4"/>
</dbReference>
<dbReference type="PROSITE" id="PS50088">
    <property type="entry name" value="ANK_REPEAT"/>
    <property type="match status" value="4"/>
</dbReference>
<dbReference type="EMBL" id="PREU01000007">
    <property type="protein sequence ID" value="PPA75288.1"/>
    <property type="molecule type" value="Genomic_DNA"/>
</dbReference>
<feature type="repeat" description="ANK" evidence="3">
    <location>
        <begin position="724"/>
        <end position="756"/>
    </location>
</feature>
<feature type="repeat" description="ANK" evidence="3">
    <location>
        <begin position="542"/>
        <end position="568"/>
    </location>
</feature>
<evidence type="ECO:0000256" key="3">
    <source>
        <dbReference type="PROSITE-ProRule" id="PRU00023"/>
    </source>
</evidence>
<feature type="compositionally biased region" description="Low complexity" evidence="4">
    <location>
        <begin position="40"/>
        <end position="82"/>
    </location>
</feature>
<feature type="region of interest" description="Disordered" evidence="4">
    <location>
        <begin position="1"/>
        <end position="95"/>
    </location>
</feature>
<proteinExistence type="predicted"/>
<dbReference type="PROSITE" id="PS50297">
    <property type="entry name" value="ANK_REP_REGION"/>
    <property type="match status" value="4"/>
</dbReference>
<dbReference type="SMART" id="SM00248">
    <property type="entry name" value="ANK"/>
    <property type="match status" value="10"/>
</dbReference>
<dbReference type="OrthoDB" id="9812708at2"/>
<feature type="region of interest" description="Disordered" evidence="4">
    <location>
        <begin position="942"/>
        <end position="962"/>
    </location>
</feature>
<keyword evidence="1" id="KW-0677">Repeat</keyword>
<evidence type="ECO:0000256" key="1">
    <source>
        <dbReference type="ARBA" id="ARBA00022737"/>
    </source>
</evidence>
<evidence type="ECO:0000256" key="2">
    <source>
        <dbReference type="ARBA" id="ARBA00023043"/>
    </source>
</evidence>
<dbReference type="Pfam" id="PF12796">
    <property type="entry name" value="Ank_2"/>
    <property type="match status" value="2"/>
</dbReference>
<dbReference type="PANTHER" id="PTHR24198:SF165">
    <property type="entry name" value="ANKYRIN REPEAT-CONTAINING PROTEIN-RELATED"/>
    <property type="match status" value="1"/>
</dbReference>
<dbReference type="AlphaFoldDB" id="A0A2S5GQS4"/>
<reference evidence="5 6" key="1">
    <citation type="submission" date="2018-02" db="EMBL/GenBank/DDBJ databases">
        <title>Draft Genome of Achromobacter spanius stain 6.</title>
        <authorList>
            <person name="Gunasekera T.S."/>
            <person name="Radwan O."/>
            <person name="Ruiz O.N."/>
        </authorList>
    </citation>
    <scope>NUCLEOTIDE SEQUENCE [LARGE SCALE GENOMIC DNA]</scope>
    <source>
        <strain evidence="5 6">6</strain>
    </source>
</reference>
<dbReference type="Proteomes" id="UP000239990">
    <property type="component" value="Unassembled WGS sequence"/>
</dbReference>
<dbReference type="SUPFAM" id="SSF48403">
    <property type="entry name" value="Ankyrin repeat"/>
    <property type="match status" value="2"/>
</dbReference>
<comment type="caution">
    <text evidence="5">The sequence shown here is derived from an EMBL/GenBank/DDBJ whole genome shotgun (WGS) entry which is preliminary data.</text>
</comment>
<feature type="repeat" description="ANK" evidence="3">
    <location>
        <begin position="439"/>
        <end position="471"/>
    </location>
</feature>
<keyword evidence="2 3" id="KW-0040">ANK repeat</keyword>
<evidence type="ECO:0000313" key="6">
    <source>
        <dbReference type="Proteomes" id="UP000239990"/>
    </source>
</evidence>
<dbReference type="InterPro" id="IPR002110">
    <property type="entry name" value="Ankyrin_rpt"/>
</dbReference>
<accession>A0A2S5GQS4</accession>
<name>A0A2S5GQS4_9BURK</name>
<evidence type="ECO:0000256" key="4">
    <source>
        <dbReference type="SAM" id="MobiDB-lite"/>
    </source>
</evidence>
<protein>
    <submittedName>
        <fullName evidence="5">Permease</fullName>
    </submittedName>
</protein>
<dbReference type="InterPro" id="IPR036770">
    <property type="entry name" value="Ankyrin_rpt-contain_sf"/>
</dbReference>
<gene>
    <name evidence="5" type="ORF">C4E15_17790</name>
</gene>